<keyword evidence="15" id="KW-0449">Lipoprotein</keyword>
<dbReference type="GO" id="GO:0004129">
    <property type="term" value="F:cytochrome-c oxidase activity"/>
    <property type="evidence" value="ECO:0007669"/>
    <property type="project" value="UniProtKB-UniRule"/>
</dbReference>
<evidence type="ECO:0000256" key="12">
    <source>
        <dbReference type="ARBA" id="ARBA00023002"/>
    </source>
</evidence>
<evidence type="ECO:0000256" key="1">
    <source>
        <dbReference type="ARBA" id="ARBA00000725"/>
    </source>
</evidence>
<keyword evidence="14" id="KW-0564">Palmitate</keyword>
<keyword evidence="12 16" id="KW-0560">Oxidoreductase</keyword>
<dbReference type="CDD" id="cd04212">
    <property type="entry name" value="CuRO_UO_II"/>
    <property type="match status" value="1"/>
</dbReference>
<keyword evidence="5 16" id="KW-0813">Transport</keyword>
<evidence type="ECO:0000256" key="2">
    <source>
        <dbReference type="ARBA" id="ARBA00004651"/>
    </source>
</evidence>
<keyword evidence="8 18" id="KW-0812">Transmembrane</keyword>
<evidence type="ECO:0000256" key="3">
    <source>
        <dbReference type="ARBA" id="ARBA00007866"/>
    </source>
</evidence>
<feature type="region of interest" description="Disordered" evidence="17">
    <location>
        <begin position="279"/>
        <end position="340"/>
    </location>
</feature>
<evidence type="ECO:0000256" key="9">
    <source>
        <dbReference type="ARBA" id="ARBA00022729"/>
    </source>
</evidence>
<dbReference type="PROSITE" id="PS50999">
    <property type="entry name" value="COX2_TM"/>
    <property type="match status" value="1"/>
</dbReference>
<comment type="caution">
    <text evidence="21">The sequence shown here is derived from an EMBL/GenBank/DDBJ whole genome shotgun (WGS) entry which is preliminary data.</text>
</comment>
<evidence type="ECO:0000256" key="11">
    <source>
        <dbReference type="ARBA" id="ARBA00022989"/>
    </source>
</evidence>
<keyword evidence="6 16" id="KW-1003">Cell membrane</keyword>
<comment type="similarity">
    <text evidence="3 16">Belongs to the cytochrome c oxidase subunit 2 family.</text>
</comment>
<evidence type="ECO:0000313" key="21">
    <source>
        <dbReference type="EMBL" id="MBB6669893.1"/>
    </source>
</evidence>
<comment type="function">
    <text evidence="16">Catalyzes quinol oxidation with the concomitant reduction of oxygen to water. Subunit II transfers the electrons from a quinol to the binuclear center of the catalytic subunit I.</text>
</comment>
<feature type="domain" description="Cytochrome oxidase subunit II copper A binding" evidence="19">
    <location>
        <begin position="122"/>
        <end position="234"/>
    </location>
</feature>
<dbReference type="PROSITE" id="PS50857">
    <property type="entry name" value="COX2_CUA"/>
    <property type="match status" value="1"/>
</dbReference>
<feature type="domain" description="Cytochrome oxidase subunit II transmembrane region profile" evidence="20">
    <location>
        <begin position="18"/>
        <end position="116"/>
    </location>
</feature>
<evidence type="ECO:0000259" key="20">
    <source>
        <dbReference type="PROSITE" id="PS50999"/>
    </source>
</evidence>
<evidence type="ECO:0000313" key="22">
    <source>
        <dbReference type="Proteomes" id="UP000547209"/>
    </source>
</evidence>
<reference evidence="21 22" key="1">
    <citation type="submission" date="2020-08" db="EMBL/GenBank/DDBJ databases">
        <title>Cohnella phylogeny.</title>
        <authorList>
            <person name="Dunlap C."/>
        </authorList>
    </citation>
    <scope>NUCLEOTIDE SEQUENCE [LARGE SCALE GENOMIC DNA]</scope>
    <source>
        <strain evidence="21 22">DSM 28246</strain>
    </source>
</reference>
<dbReference type="NCBIfam" id="TIGR01432">
    <property type="entry name" value="QOXA"/>
    <property type="match status" value="1"/>
</dbReference>
<evidence type="ECO:0000256" key="7">
    <source>
        <dbReference type="ARBA" id="ARBA00022660"/>
    </source>
</evidence>
<keyword evidence="7 16" id="KW-0679">Respiratory chain</keyword>
<accession>A0A7X0VE46</accession>
<keyword evidence="10 16" id="KW-0249">Electron transport</keyword>
<keyword evidence="11 18" id="KW-1133">Transmembrane helix</keyword>
<dbReference type="PANTHER" id="PTHR22888:SF18">
    <property type="entry name" value="CYTOCHROME BO(3) UBIQUINOL OXIDASE SUBUNIT 2"/>
    <property type="match status" value="1"/>
</dbReference>
<dbReference type="InterPro" id="IPR002429">
    <property type="entry name" value="CcO_II-like_C"/>
</dbReference>
<dbReference type="AlphaFoldDB" id="A0A7X0VE46"/>
<dbReference type="GO" id="GO:0042773">
    <property type="term" value="P:ATP synthesis coupled electron transport"/>
    <property type="evidence" value="ECO:0007669"/>
    <property type="project" value="TreeGrafter"/>
</dbReference>
<dbReference type="InterPro" id="IPR045187">
    <property type="entry name" value="CcO_II"/>
</dbReference>
<comment type="catalytic activity">
    <reaction evidence="1 16">
        <text>2 a quinol + O2 = 2 a quinone + 2 H2O</text>
        <dbReference type="Rhea" id="RHEA:55376"/>
        <dbReference type="ChEBI" id="CHEBI:15377"/>
        <dbReference type="ChEBI" id="CHEBI:15379"/>
        <dbReference type="ChEBI" id="CHEBI:24646"/>
        <dbReference type="ChEBI" id="CHEBI:132124"/>
    </reaction>
</comment>
<proteinExistence type="inferred from homology"/>
<evidence type="ECO:0000256" key="10">
    <source>
        <dbReference type="ARBA" id="ARBA00022982"/>
    </source>
</evidence>
<dbReference type="NCBIfam" id="TIGR01433">
    <property type="entry name" value="CyoA"/>
    <property type="match status" value="1"/>
</dbReference>
<organism evidence="21 22">
    <name type="scientific">Cohnella nanjingensis</name>
    <dbReference type="NCBI Taxonomy" id="1387779"/>
    <lineage>
        <taxon>Bacteria</taxon>
        <taxon>Bacillati</taxon>
        <taxon>Bacillota</taxon>
        <taxon>Bacilli</taxon>
        <taxon>Bacillales</taxon>
        <taxon>Paenibacillaceae</taxon>
        <taxon>Cohnella</taxon>
    </lineage>
</organism>
<protein>
    <recommendedName>
        <fullName evidence="4 16">Quinol oxidase subunit 2</fullName>
        <ecNumber evidence="16">1.10.3.-</ecNumber>
    </recommendedName>
</protein>
<dbReference type="EMBL" id="JACJVP010000005">
    <property type="protein sequence ID" value="MBB6669893.1"/>
    <property type="molecule type" value="Genomic_DNA"/>
</dbReference>
<dbReference type="Pfam" id="PF06481">
    <property type="entry name" value="COX_ARM"/>
    <property type="match status" value="1"/>
</dbReference>
<keyword evidence="9" id="KW-0732">Signal</keyword>
<evidence type="ECO:0000256" key="6">
    <source>
        <dbReference type="ARBA" id="ARBA00022475"/>
    </source>
</evidence>
<dbReference type="Gene3D" id="2.60.40.420">
    <property type="entry name" value="Cupredoxins - blue copper proteins"/>
    <property type="match status" value="1"/>
</dbReference>
<evidence type="ECO:0000256" key="15">
    <source>
        <dbReference type="ARBA" id="ARBA00023288"/>
    </source>
</evidence>
<feature type="transmembrane region" description="Helical" evidence="18">
    <location>
        <begin position="89"/>
        <end position="110"/>
    </location>
</feature>
<evidence type="ECO:0000256" key="4">
    <source>
        <dbReference type="ARBA" id="ARBA00016131"/>
    </source>
</evidence>
<evidence type="ECO:0000256" key="8">
    <source>
        <dbReference type="ARBA" id="ARBA00022692"/>
    </source>
</evidence>
<evidence type="ECO:0000256" key="14">
    <source>
        <dbReference type="ARBA" id="ARBA00023139"/>
    </source>
</evidence>
<name>A0A7X0VE46_9BACL</name>
<evidence type="ECO:0000256" key="5">
    <source>
        <dbReference type="ARBA" id="ARBA00022448"/>
    </source>
</evidence>
<dbReference type="InterPro" id="IPR008972">
    <property type="entry name" value="Cupredoxin"/>
</dbReference>
<dbReference type="PROSITE" id="PS51257">
    <property type="entry name" value="PROKAR_LIPOPROTEIN"/>
    <property type="match status" value="1"/>
</dbReference>
<sequence length="340" mass="37556">MYRRIAALMTMVLTAVLLAGCSDVVVLNPKGSIGQQQMDLILISTVLCLVVVVPVLVLTFWIAWRYRKREKDQAAYQPNWDHSTKLETIWWGIPIIIIAILAVITVQYTYKLEPSKPIESEAKPITIQVTSLDWKWLFFYPEQGIATVNYLKFPSNVPVQFELTSDAPMNSFWIPQLGGQIYTMSGMAMKLHLIADEPGEYKGAGANFSGKDFGQMNFVATATSQADFDQWVREVKQSYPSLTKEGYTELAKPGTSLVRSFSSFPQGLFNEIVTKYQVDGQSGHHHGGAEASSGDAKAKDGAAGSDADGHDMSGHDMSGMTDHDMSAMTDQDMTSHNHNG</sequence>
<dbReference type="InterPro" id="IPR036257">
    <property type="entry name" value="Cyt_c_oxidase_su2_TM_sf"/>
</dbReference>
<dbReference type="InterPro" id="IPR011759">
    <property type="entry name" value="Cyt_c_oxidase_su2_TM_dom"/>
</dbReference>
<dbReference type="InterPro" id="IPR006332">
    <property type="entry name" value="QoxA"/>
</dbReference>
<evidence type="ECO:0000256" key="16">
    <source>
        <dbReference type="PIRNR" id="PIRNR000292"/>
    </source>
</evidence>
<dbReference type="InterPro" id="IPR010514">
    <property type="entry name" value="COX_ARM"/>
</dbReference>
<comment type="subcellular location">
    <subcellularLocation>
        <location evidence="2">Cell membrane</location>
        <topology evidence="2">Multi-pass membrane protein</topology>
    </subcellularLocation>
</comment>
<feature type="compositionally biased region" description="Low complexity" evidence="17">
    <location>
        <begin position="289"/>
        <end position="306"/>
    </location>
</feature>
<dbReference type="PANTHER" id="PTHR22888">
    <property type="entry name" value="CYTOCHROME C OXIDASE, SUBUNIT II"/>
    <property type="match status" value="1"/>
</dbReference>
<dbReference type="SUPFAM" id="SSF81464">
    <property type="entry name" value="Cytochrome c oxidase subunit II-like, transmembrane region"/>
    <property type="match status" value="1"/>
</dbReference>
<dbReference type="EC" id="1.10.3.-" evidence="16"/>
<keyword evidence="22" id="KW-1185">Reference proteome</keyword>
<dbReference type="GO" id="GO:0005507">
    <property type="term" value="F:copper ion binding"/>
    <property type="evidence" value="ECO:0007669"/>
    <property type="project" value="InterPro"/>
</dbReference>
<dbReference type="GO" id="GO:0005886">
    <property type="term" value="C:plasma membrane"/>
    <property type="evidence" value="ECO:0007669"/>
    <property type="project" value="UniProtKB-SubCell"/>
</dbReference>
<dbReference type="Gene3D" id="1.10.287.90">
    <property type="match status" value="1"/>
</dbReference>
<gene>
    <name evidence="21" type="primary">cyoA</name>
    <name evidence="21" type="ORF">H7C19_04235</name>
</gene>
<dbReference type="InterPro" id="IPR006333">
    <property type="entry name" value="Cyt_o_ubiquinol_oxidase_su2"/>
</dbReference>
<dbReference type="PIRSF" id="PIRSF000292">
    <property type="entry name" value="Ubi_od_II"/>
    <property type="match status" value="1"/>
</dbReference>
<keyword evidence="13 16" id="KW-0472">Membrane</keyword>
<evidence type="ECO:0000256" key="13">
    <source>
        <dbReference type="ARBA" id="ARBA00023136"/>
    </source>
</evidence>
<evidence type="ECO:0000256" key="18">
    <source>
        <dbReference type="SAM" id="Phobius"/>
    </source>
</evidence>
<dbReference type="GO" id="GO:0016682">
    <property type="term" value="F:oxidoreductase activity, acting on diphenols and related substances as donors, oxygen as acceptor"/>
    <property type="evidence" value="ECO:0007669"/>
    <property type="project" value="InterPro"/>
</dbReference>
<feature type="transmembrane region" description="Helical" evidence="18">
    <location>
        <begin position="40"/>
        <end position="64"/>
    </location>
</feature>
<dbReference type="SUPFAM" id="SSF49503">
    <property type="entry name" value="Cupredoxins"/>
    <property type="match status" value="1"/>
</dbReference>
<dbReference type="InterPro" id="IPR034227">
    <property type="entry name" value="CuRO_UO_II"/>
</dbReference>
<dbReference type="GO" id="GO:0009486">
    <property type="term" value="F:cytochrome bo3 ubiquinol oxidase activity"/>
    <property type="evidence" value="ECO:0007669"/>
    <property type="project" value="InterPro"/>
</dbReference>
<evidence type="ECO:0000259" key="19">
    <source>
        <dbReference type="PROSITE" id="PS50857"/>
    </source>
</evidence>
<evidence type="ECO:0000256" key="17">
    <source>
        <dbReference type="SAM" id="MobiDB-lite"/>
    </source>
</evidence>
<feature type="compositionally biased region" description="Polar residues" evidence="17">
    <location>
        <begin position="328"/>
        <end position="340"/>
    </location>
</feature>
<dbReference type="Pfam" id="PF02790">
    <property type="entry name" value="COX2_TM"/>
    <property type="match status" value="1"/>
</dbReference>
<dbReference type="Proteomes" id="UP000547209">
    <property type="component" value="Unassembled WGS sequence"/>
</dbReference>